<feature type="coiled-coil region" evidence="1">
    <location>
        <begin position="363"/>
        <end position="390"/>
    </location>
</feature>
<keyword evidence="1" id="KW-0175">Coiled coil</keyword>
<keyword evidence="2" id="KW-0472">Membrane</keyword>
<gene>
    <name evidence="3" type="ORF">BDV40DRAFT_303012</name>
</gene>
<feature type="coiled-coil region" evidence="1">
    <location>
        <begin position="610"/>
        <end position="637"/>
    </location>
</feature>
<organism evidence="3 4">
    <name type="scientific">Aspergillus tamarii</name>
    <dbReference type="NCBI Taxonomy" id="41984"/>
    <lineage>
        <taxon>Eukaryota</taxon>
        <taxon>Fungi</taxon>
        <taxon>Dikarya</taxon>
        <taxon>Ascomycota</taxon>
        <taxon>Pezizomycotina</taxon>
        <taxon>Eurotiomycetes</taxon>
        <taxon>Eurotiomycetidae</taxon>
        <taxon>Eurotiales</taxon>
        <taxon>Aspergillaceae</taxon>
        <taxon>Aspergillus</taxon>
        <taxon>Aspergillus subgen. Circumdati</taxon>
    </lineage>
</organism>
<dbReference type="OrthoDB" id="4510215at2759"/>
<name>A0A5N6ULZ3_ASPTM</name>
<reference evidence="3 4" key="1">
    <citation type="submission" date="2019-04" db="EMBL/GenBank/DDBJ databases">
        <title>Friends and foes A comparative genomics study of 23 Aspergillus species from section Flavi.</title>
        <authorList>
            <consortium name="DOE Joint Genome Institute"/>
            <person name="Kjaerbolling I."/>
            <person name="Vesth T."/>
            <person name="Frisvad J.C."/>
            <person name="Nybo J.L."/>
            <person name="Theobald S."/>
            <person name="Kildgaard S."/>
            <person name="Isbrandt T."/>
            <person name="Kuo A."/>
            <person name="Sato A."/>
            <person name="Lyhne E.K."/>
            <person name="Kogle M.E."/>
            <person name="Wiebenga A."/>
            <person name="Kun R.S."/>
            <person name="Lubbers R.J."/>
            <person name="Makela M.R."/>
            <person name="Barry K."/>
            <person name="Chovatia M."/>
            <person name="Clum A."/>
            <person name="Daum C."/>
            <person name="Haridas S."/>
            <person name="He G."/>
            <person name="LaButti K."/>
            <person name="Lipzen A."/>
            <person name="Mondo S."/>
            <person name="Riley R."/>
            <person name="Salamov A."/>
            <person name="Simmons B.A."/>
            <person name="Magnuson J.K."/>
            <person name="Henrissat B."/>
            <person name="Mortensen U.H."/>
            <person name="Larsen T.O."/>
            <person name="Devries R.P."/>
            <person name="Grigoriev I.V."/>
            <person name="Machida M."/>
            <person name="Baker S.E."/>
            <person name="Andersen M.R."/>
        </authorList>
    </citation>
    <scope>NUCLEOTIDE SEQUENCE [LARGE SCALE GENOMIC DNA]</scope>
    <source>
        <strain evidence="3 4">CBS 117626</strain>
    </source>
</reference>
<keyword evidence="2" id="KW-1133">Transmembrane helix</keyword>
<feature type="coiled-coil region" evidence="1">
    <location>
        <begin position="504"/>
        <end position="579"/>
    </location>
</feature>
<protein>
    <recommendedName>
        <fullName evidence="5">Integral membrane protein</fullName>
    </recommendedName>
</protein>
<feature type="transmembrane region" description="Helical" evidence="2">
    <location>
        <begin position="208"/>
        <end position="231"/>
    </location>
</feature>
<evidence type="ECO:0000313" key="4">
    <source>
        <dbReference type="Proteomes" id="UP000326950"/>
    </source>
</evidence>
<evidence type="ECO:0000313" key="3">
    <source>
        <dbReference type="EMBL" id="KAE8159659.1"/>
    </source>
</evidence>
<evidence type="ECO:0000256" key="2">
    <source>
        <dbReference type="SAM" id="Phobius"/>
    </source>
</evidence>
<keyword evidence="4" id="KW-1185">Reference proteome</keyword>
<evidence type="ECO:0008006" key="5">
    <source>
        <dbReference type="Google" id="ProtNLM"/>
    </source>
</evidence>
<accession>A0A5N6ULZ3</accession>
<proteinExistence type="predicted"/>
<feature type="transmembrane region" description="Helical" evidence="2">
    <location>
        <begin position="55"/>
        <end position="81"/>
    </location>
</feature>
<keyword evidence="2" id="KW-0812">Transmembrane</keyword>
<dbReference type="AlphaFoldDB" id="A0A5N6ULZ3"/>
<evidence type="ECO:0000256" key="1">
    <source>
        <dbReference type="SAM" id="Coils"/>
    </source>
</evidence>
<dbReference type="Proteomes" id="UP000326950">
    <property type="component" value="Unassembled WGS sequence"/>
</dbReference>
<dbReference type="EMBL" id="ML738670">
    <property type="protein sequence ID" value="KAE8159659.1"/>
    <property type="molecule type" value="Genomic_DNA"/>
</dbReference>
<feature type="transmembrane region" description="Helical" evidence="2">
    <location>
        <begin position="20"/>
        <end position="49"/>
    </location>
</feature>
<sequence>MTSPAEQMFLFGEIIDPEPISCLALFGYIDLTAGSAIIFATITISAYITSDWQVLSFWISAILTAVVRPTRAVVVGISWLLMQFAAVQSLADIFTTLRNLEDGVKSRIIESRLSHLLSAAVNWYFPFNRPDNTWHVSGLVMAVSSPEEELSYHCFEVFGRLEQGRLNRREWLEEAVFCFGQETGLELRAIIRDDWQLPHLIEGEIHHLYVLAFVITTVSCVILAALSWYALAKAVSSRRADKLQPAALRVDSAGHETQLRGTPPTPSEIHLWNMIDQCEGVIAKQKGLLIAKIEELREVTQRVEDGWALVKKLSARPIPVDETRPHETTVVVELRQELAVKEGQLSIAHGKLRQTKDNAIVKERFLYEQVAQLEQQLAREKEQAEADSLSEYQSLRAELQARNDQPGSRTALVALNQELMAQCQAFQVEHDRLQLQFRDFSVTIQERDAALGRVILLETELATTQSSMESAVWQAQDSLARAHEADVALQQSMSNLQNTCDLTLAQERATADQAQKRASDLTAEVNDLQASHSAQEIPKRPSRDVGSISTALAQSQVTVSQQQAEINDLRRQLGEIKQGFMWPSEQVAQEGVQKLREALSKEKRARTEINIRWSKKMRELEDECQKLRISLSNAVASTPVHCQGNRRPPTIP</sequence>